<dbReference type="PROSITE" id="PS50297">
    <property type="entry name" value="ANK_REP_REGION"/>
    <property type="match status" value="3"/>
</dbReference>
<dbReference type="PATRIC" id="fig|1195763.3.peg.1437"/>
<evidence type="ECO:0000313" key="4">
    <source>
        <dbReference type="EMBL" id="KLV07224.1"/>
    </source>
</evidence>
<dbReference type="Gene3D" id="1.25.40.20">
    <property type="entry name" value="Ankyrin repeat-containing domain"/>
    <property type="match status" value="1"/>
</dbReference>
<protein>
    <submittedName>
        <fullName evidence="4">Uncharacterized protein</fullName>
    </submittedName>
</protein>
<dbReference type="SUPFAM" id="SSF48403">
    <property type="entry name" value="Ankyrin repeat"/>
    <property type="match status" value="1"/>
</dbReference>
<dbReference type="OrthoDB" id="9812708at2"/>
<dbReference type="PROSITE" id="PS50088">
    <property type="entry name" value="ANK_REPEAT"/>
    <property type="match status" value="3"/>
</dbReference>
<dbReference type="PANTHER" id="PTHR24198:SF165">
    <property type="entry name" value="ANKYRIN REPEAT-CONTAINING PROTEIN-RELATED"/>
    <property type="match status" value="1"/>
</dbReference>
<keyword evidence="5" id="KW-1185">Reference proteome</keyword>
<feature type="repeat" description="ANK" evidence="3">
    <location>
        <begin position="43"/>
        <end position="75"/>
    </location>
</feature>
<evidence type="ECO:0000313" key="5">
    <source>
        <dbReference type="Proteomes" id="UP000036097"/>
    </source>
</evidence>
<dbReference type="InterPro" id="IPR002110">
    <property type="entry name" value="Ankyrin_rpt"/>
</dbReference>
<dbReference type="InterPro" id="IPR036770">
    <property type="entry name" value="Ankyrin_rpt-contain_sf"/>
</dbReference>
<evidence type="ECO:0000256" key="1">
    <source>
        <dbReference type="ARBA" id="ARBA00022737"/>
    </source>
</evidence>
<dbReference type="SMART" id="SM00248">
    <property type="entry name" value="ANK"/>
    <property type="match status" value="6"/>
</dbReference>
<dbReference type="EMBL" id="LDOT01000006">
    <property type="protein sequence ID" value="KLV07224.1"/>
    <property type="molecule type" value="Genomic_DNA"/>
</dbReference>
<dbReference type="PRINTS" id="PR01415">
    <property type="entry name" value="ANKYRIN"/>
</dbReference>
<dbReference type="Proteomes" id="UP000036097">
    <property type="component" value="Unassembled WGS sequence"/>
</dbReference>
<comment type="caution">
    <text evidence="4">The sequence shown here is derived from an EMBL/GenBank/DDBJ whole genome shotgun (WGS) entry which is preliminary data.</text>
</comment>
<reference evidence="4 5" key="1">
    <citation type="submission" date="2015-05" db="EMBL/GenBank/DDBJ databases">
        <title>Photobacterium galathea sp. nov.</title>
        <authorList>
            <person name="Machado H."/>
            <person name="Gram L."/>
        </authorList>
    </citation>
    <scope>NUCLEOTIDE SEQUENCE [LARGE SCALE GENOMIC DNA]</scope>
    <source>
        <strain evidence="4 5">CGMCC 1.12159</strain>
    </source>
</reference>
<keyword evidence="1" id="KW-0677">Repeat</keyword>
<dbReference type="Pfam" id="PF12796">
    <property type="entry name" value="Ank_2"/>
    <property type="match status" value="2"/>
</dbReference>
<evidence type="ECO:0000256" key="2">
    <source>
        <dbReference type="ARBA" id="ARBA00023043"/>
    </source>
</evidence>
<dbReference type="STRING" id="1195763.ABT56_06725"/>
<sequence length="351" mass="38895">MILSSGENLSNIARLIMDEDIDGLEKAFSALNINDDIKFSDYTAGTPLQLAISEGKKSVISWLISQGVNLNDEGSPSMVIAAQHGSPELLSILLTHGADINAISKPIGKSALKAAIYANKIDLVKWVIANGYDLKADGSSLRLAVYRQFHQAVELLIETGVDVNLSQPDSIFPYNSTPVQVAVEQGDMSLVKLLVKHGADVTIKNVYGDRPFTIACQNDNAEMQVYLKSLEPAQWHDIGERSAYFLSLGVSLECVEFLKGMTRKVEIDDSYDVGYVVFNNLVTCKEFEWEGEQLIDLLHEVDNFDSTGFLVWNVRERCLGTLDYEHEEYKTLGSWECFMADPAAIIESILE</sequence>
<dbReference type="PANTHER" id="PTHR24198">
    <property type="entry name" value="ANKYRIN REPEAT AND PROTEIN KINASE DOMAIN-CONTAINING PROTEIN"/>
    <property type="match status" value="1"/>
</dbReference>
<accession>A0A0J1H693</accession>
<dbReference type="AlphaFoldDB" id="A0A0J1H693"/>
<organism evidence="4 5">
    <name type="scientific">Photobacterium aquae</name>
    <dbReference type="NCBI Taxonomy" id="1195763"/>
    <lineage>
        <taxon>Bacteria</taxon>
        <taxon>Pseudomonadati</taxon>
        <taxon>Pseudomonadota</taxon>
        <taxon>Gammaproteobacteria</taxon>
        <taxon>Vibrionales</taxon>
        <taxon>Vibrionaceae</taxon>
        <taxon>Photobacterium</taxon>
    </lineage>
</organism>
<keyword evidence="2 3" id="KW-0040">ANK repeat</keyword>
<feature type="repeat" description="ANK" evidence="3">
    <location>
        <begin position="174"/>
        <end position="206"/>
    </location>
</feature>
<feature type="repeat" description="ANK" evidence="3">
    <location>
        <begin position="73"/>
        <end position="105"/>
    </location>
</feature>
<evidence type="ECO:0000256" key="3">
    <source>
        <dbReference type="PROSITE-ProRule" id="PRU00023"/>
    </source>
</evidence>
<name>A0A0J1H693_9GAMM</name>
<proteinExistence type="predicted"/>
<gene>
    <name evidence="4" type="ORF">ABT56_06725</name>
</gene>